<feature type="compositionally biased region" description="Low complexity" evidence="1">
    <location>
        <begin position="612"/>
        <end position="625"/>
    </location>
</feature>
<feature type="region of interest" description="Disordered" evidence="1">
    <location>
        <begin position="291"/>
        <end position="315"/>
    </location>
</feature>
<comment type="caution">
    <text evidence="3">The sequence shown here is derived from an EMBL/GenBank/DDBJ whole genome shotgun (WGS) entry which is preliminary data.</text>
</comment>
<feature type="transmembrane region" description="Helical" evidence="2">
    <location>
        <begin position="184"/>
        <end position="204"/>
    </location>
</feature>
<evidence type="ECO:0000256" key="1">
    <source>
        <dbReference type="SAM" id="MobiDB-lite"/>
    </source>
</evidence>
<sequence>MTAPETPLPSPPGMHITEENKLKGSLFIEAYGSLIDGISKDAESETEKALDITFNAIGAASATVMFAIDPLGSIIGAGVGWLIEHVSFLRDALNQLMGNPEEIQANVEANKARAAELRVLAEDHKSGLATFDGWTGQSSERFKASMDGMSQELDDLANAVESKAKIVAIMGMLVTVLRDIVRDLIAQLIGSLIGGAIIAAAMMIPTFGTSIAIFGGFAVGKAVALGVNIASRVARVVAALGRQMKRIGDLDDIMKKVSKGWERFENSADVAEITYEGYKAQDGVNDKIDEAMAGRGGAGGGGNTPPGATDGKTAADTTGTATAAMTARAVQAEGTATATLANARIGTVQPEGFAQATLPNAPLRPTEAGEPMQALRRTASTEPMHALKAMDASEPLQARTAMRAAEPLQPTQSFQREAMEPLQPMQRAEAVQAPTAFLRDAAQPVQPMQSFQREAMEPLQPMQRAEAVQAPMAFQRAEAVQAPMAFQREAMEPLQPMQRAEAVQAPVAFSRVDASDSTMVSGVSMTSGGGGGGGFEAPVQPMQAREMYISPETPSEPLQAQSGYEPLARTQMSHAYDALEPSQPREAYARVDAEPAYYESVNPLMAGEPLQQTAGFEAAGGATAQPTAFERSVRPTE</sequence>
<reference evidence="4" key="1">
    <citation type="journal article" date="2019" name="Int. J. Syst. Evol. Microbiol.">
        <title>The Global Catalogue of Microorganisms (GCM) 10K type strain sequencing project: providing services to taxonomists for standard genome sequencing and annotation.</title>
        <authorList>
            <consortium name="The Broad Institute Genomics Platform"/>
            <consortium name="The Broad Institute Genome Sequencing Center for Infectious Disease"/>
            <person name="Wu L."/>
            <person name="Ma J."/>
        </authorList>
    </citation>
    <scope>NUCLEOTIDE SEQUENCE [LARGE SCALE GENOMIC DNA]</scope>
    <source>
        <strain evidence="4">CGMCC 4.7367</strain>
    </source>
</reference>
<organism evidence="3 4">
    <name type="scientific">Lentzea cavernae</name>
    <dbReference type="NCBI Taxonomy" id="2020703"/>
    <lineage>
        <taxon>Bacteria</taxon>
        <taxon>Bacillati</taxon>
        <taxon>Actinomycetota</taxon>
        <taxon>Actinomycetes</taxon>
        <taxon>Pseudonocardiales</taxon>
        <taxon>Pseudonocardiaceae</taxon>
        <taxon>Lentzea</taxon>
    </lineage>
</organism>
<evidence type="ECO:0000313" key="4">
    <source>
        <dbReference type="Proteomes" id="UP000605568"/>
    </source>
</evidence>
<proteinExistence type="predicted"/>
<feature type="compositionally biased region" description="Gly residues" evidence="1">
    <location>
        <begin position="294"/>
        <end position="304"/>
    </location>
</feature>
<keyword evidence="2" id="KW-1133">Transmembrane helix</keyword>
<keyword evidence="2" id="KW-0472">Membrane</keyword>
<feature type="region of interest" description="Disordered" evidence="1">
    <location>
        <begin position="612"/>
        <end position="637"/>
    </location>
</feature>
<keyword evidence="4" id="KW-1185">Reference proteome</keyword>
<dbReference type="Proteomes" id="UP000605568">
    <property type="component" value="Unassembled WGS sequence"/>
</dbReference>
<gene>
    <name evidence="3" type="ORF">GCM10017774_03760</name>
</gene>
<keyword evidence="2" id="KW-0812">Transmembrane</keyword>
<dbReference type="EMBL" id="BNAR01000001">
    <property type="protein sequence ID" value="GHH28861.1"/>
    <property type="molecule type" value="Genomic_DNA"/>
</dbReference>
<evidence type="ECO:0000256" key="2">
    <source>
        <dbReference type="SAM" id="Phobius"/>
    </source>
</evidence>
<protein>
    <submittedName>
        <fullName evidence="3">Uncharacterized protein</fullName>
    </submittedName>
</protein>
<dbReference type="RefSeq" id="WP_191295671.1">
    <property type="nucleotide sequence ID" value="NZ_BNAR01000001.1"/>
</dbReference>
<name>A0ABQ3LYC8_9PSEU</name>
<feature type="compositionally biased region" description="Low complexity" evidence="1">
    <location>
        <begin position="305"/>
        <end position="315"/>
    </location>
</feature>
<evidence type="ECO:0000313" key="3">
    <source>
        <dbReference type="EMBL" id="GHH28861.1"/>
    </source>
</evidence>
<accession>A0ABQ3LYC8</accession>